<dbReference type="Proteomes" id="UP000198518">
    <property type="component" value="Unassembled WGS sequence"/>
</dbReference>
<dbReference type="InterPro" id="IPR011006">
    <property type="entry name" value="CheY-like_superfamily"/>
</dbReference>
<organism evidence="5 6">
    <name type="scientific">Halobacterium jilantaiense</name>
    <dbReference type="NCBI Taxonomy" id="355548"/>
    <lineage>
        <taxon>Archaea</taxon>
        <taxon>Methanobacteriati</taxon>
        <taxon>Methanobacteriota</taxon>
        <taxon>Stenosarchaea group</taxon>
        <taxon>Halobacteria</taxon>
        <taxon>Halobacteriales</taxon>
        <taxon>Halobacteriaceae</taxon>
        <taxon>Halobacterium</taxon>
    </lineage>
</organism>
<name>A0A1I0N907_9EURY</name>
<dbReference type="STRING" id="355548.SAMN04487945_0692"/>
<dbReference type="InterPro" id="IPR050595">
    <property type="entry name" value="Bact_response_regulator"/>
</dbReference>
<dbReference type="RefSeq" id="WP_089667995.1">
    <property type="nucleotide sequence ID" value="NZ_FOJA01000001.1"/>
</dbReference>
<accession>A0A1I0N907</accession>
<dbReference type="PROSITE" id="PS50110">
    <property type="entry name" value="RESPONSE_REGULATORY"/>
    <property type="match status" value="1"/>
</dbReference>
<dbReference type="EMBL" id="FOJA01000001">
    <property type="protein sequence ID" value="SEV97663.1"/>
    <property type="molecule type" value="Genomic_DNA"/>
</dbReference>
<evidence type="ECO:0000256" key="1">
    <source>
        <dbReference type="ARBA" id="ARBA00022553"/>
    </source>
</evidence>
<dbReference type="PANTHER" id="PTHR44591">
    <property type="entry name" value="STRESS RESPONSE REGULATOR PROTEIN 1"/>
    <property type="match status" value="1"/>
</dbReference>
<dbReference type="InterPro" id="IPR001789">
    <property type="entry name" value="Sig_transdc_resp-reg_receiver"/>
</dbReference>
<feature type="modified residue" description="4-aspartylphosphate" evidence="2">
    <location>
        <position position="55"/>
    </location>
</feature>
<evidence type="ECO:0000313" key="5">
    <source>
        <dbReference type="EMBL" id="SEV97663.1"/>
    </source>
</evidence>
<dbReference type="InterPro" id="IPR013971">
    <property type="entry name" value="HalX_domain"/>
</dbReference>
<keyword evidence="6" id="KW-1185">Reference proteome</keyword>
<dbReference type="GO" id="GO:0000160">
    <property type="term" value="P:phosphorelay signal transduction system"/>
    <property type="evidence" value="ECO:0007669"/>
    <property type="project" value="InterPro"/>
</dbReference>
<dbReference type="Pfam" id="PF08663">
    <property type="entry name" value="HalX"/>
    <property type="match status" value="1"/>
</dbReference>
<keyword evidence="3" id="KW-0175">Coiled coil</keyword>
<evidence type="ECO:0000256" key="3">
    <source>
        <dbReference type="SAM" id="Coils"/>
    </source>
</evidence>
<feature type="domain" description="Response regulatory" evidence="4">
    <location>
        <begin position="7"/>
        <end position="117"/>
    </location>
</feature>
<feature type="coiled-coil region" evidence="3">
    <location>
        <begin position="147"/>
        <end position="174"/>
    </location>
</feature>
<sequence length="195" mass="21949">MTDEVAEVLVVDDDEALTDVYAAWLGDEYNVVTATTGTVALDTLDTDDVDVVLLDRRMPGLSGEDVLERIRNAEYECRVAMVTGVRPNTDVVELGFDEYLLKPVDREDLKATVETLLDRSKYDDKLQELYSLMSKRALLESEAEDGSVQLDDSYDNLVDRIENLREQINETVTDFGHDDFRVAFRDLPNGQTGSD</sequence>
<evidence type="ECO:0000256" key="2">
    <source>
        <dbReference type="PROSITE-ProRule" id="PRU00169"/>
    </source>
</evidence>
<proteinExistence type="predicted"/>
<dbReference type="SUPFAM" id="SSF52172">
    <property type="entry name" value="CheY-like"/>
    <property type="match status" value="1"/>
</dbReference>
<protein>
    <submittedName>
        <fullName evidence="5">Response regulator receiver domain-containing protein</fullName>
    </submittedName>
</protein>
<reference evidence="5 6" key="1">
    <citation type="submission" date="2016-10" db="EMBL/GenBank/DDBJ databases">
        <authorList>
            <person name="de Groot N.N."/>
        </authorList>
    </citation>
    <scope>NUCLEOTIDE SEQUENCE [LARGE SCALE GENOMIC DNA]</scope>
    <source>
        <strain evidence="5 6">CGMCC 1.5337</strain>
    </source>
</reference>
<dbReference type="AlphaFoldDB" id="A0A1I0N907"/>
<gene>
    <name evidence="5" type="ORF">SAMN04487945_0692</name>
</gene>
<dbReference type="OrthoDB" id="86314at2157"/>
<dbReference type="PANTHER" id="PTHR44591:SF3">
    <property type="entry name" value="RESPONSE REGULATORY DOMAIN-CONTAINING PROTEIN"/>
    <property type="match status" value="1"/>
</dbReference>
<dbReference type="Gene3D" id="3.40.50.2300">
    <property type="match status" value="1"/>
</dbReference>
<dbReference type="SMART" id="SM00448">
    <property type="entry name" value="REC"/>
    <property type="match status" value="1"/>
</dbReference>
<evidence type="ECO:0000259" key="4">
    <source>
        <dbReference type="PROSITE" id="PS50110"/>
    </source>
</evidence>
<dbReference type="Pfam" id="PF00072">
    <property type="entry name" value="Response_reg"/>
    <property type="match status" value="1"/>
</dbReference>
<keyword evidence="1 2" id="KW-0597">Phosphoprotein</keyword>
<evidence type="ECO:0000313" key="6">
    <source>
        <dbReference type="Proteomes" id="UP000198518"/>
    </source>
</evidence>